<sequence length="253" mass="28789">MLRVLNVSKRFRGGNVLEGINLTLGKERLAIVGIHNAGKSVLLNIMAGICKPTQGKVITDEGELRKTVAYIPQVPLFDPLLTVKDIANYVDALPYLDQVELDRNKRVKDLTLGERKRLSLAISLPFYPSFLLVDEMDQENVDFFSRFISKFNGGVILAHYNTKITNLCEKVMILSHGRITYSGGKDGLKYKVIRTNQNIVKRFPDLYVTMAGEIGEVWERNDQRKVEDALDMEGVKYEVIQVEEDEVFLRFYA</sequence>
<evidence type="ECO:0000256" key="1">
    <source>
        <dbReference type="ARBA" id="ARBA00005417"/>
    </source>
</evidence>
<reference evidence="6 7" key="1">
    <citation type="submission" date="2019-10" db="EMBL/GenBank/DDBJ databases">
        <title>Sequencing and Assembly of Multiple Reported Metal-Biooxidizing Members of the Extremely Thermoacidophilic Archaeal Family Sulfolobaceae.</title>
        <authorList>
            <person name="Counts J.A."/>
            <person name="Kelly R.M."/>
        </authorList>
    </citation>
    <scope>NUCLEOTIDE SEQUENCE [LARGE SCALE GENOMIC DNA]</scope>
    <source>
        <strain evidence="6 7">DSM 6482</strain>
    </source>
</reference>
<dbReference type="AlphaFoldDB" id="A0A6A9QQ41"/>
<dbReference type="PANTHER" id="PTHR42711">
    <property type="entry name" value="ABC TRANSPORTER ATP-BINDING PROTEIN"/>
    <property type="match status" value="1"/>
</dbReference>
<dbReference type="GO" id="GO:0005524">
    <property type="term" value="F:ATP binding"/>
    <property type="evidence" value="ECO:0007669"/>
    <property type="project" value="UniProtKB-KW"/>
</dbReference>
<name>A0A6A9QQ41_SULME</name>
<evidence type="ECO:0000256" key="2">
    <source>
        <dbReference type="ARBA" id="ARBA00022448"/>
    </source>
</evidence>
<evidence type="ECO:0000313" key="6">
    <source>
        <dbReference type="EMBL" id="MUN29878.1"/>
    </source>
</evidence>
<dbReference type="PROSITE" id="PS50893">
    <property type="entry name" value="ABC_TRANSPORTER_2"/>
    <property type="match status" value="1"/>
</dbReference>
<keyword evidence="4 6" id="KW-0067">ATP-binding</keyword>
<keyword evidence="2" id="KW-0813">Transport</keyword>
<evidence type="ECO:0000256" key="3">
    <source>
        <dbReference type="ARBA" id="ARBA00022741"/>
    </source>
</evidence>
<keyword evidence="7" id="KW-1185">Reference proteome</keyword>
<organism evidence="6 7">
    <name type="scientific">Sulfuracidifex metallicus DSM 6482 = JCM 9184</name>
    <dbReference type="NCBI Taxonomy" id="523847"/>
    <lineage>
        <taxon>Archaea</taxon>
        <taxon>Thermoproteota</taxon>
        <taxon>Thermoprotei</taxon>
        <taxon>Sulfolobales</taxon>
        <taxon>Sulfolobaceae</taxon>
        <taxon>Sulfuracidifex</taxon>
    </lineage>
</organism>
<dbReference type="PANTHER" id="PTHR42711:SF5">
    <property type="entry name" value="ABC TRANSPORTER ATP-BINDING PROTEIN NATA"/>
    <property type="match status" value="1"/>
</dbReference>
<dbReference type="Pfam" id="PF00005">
    <property type="entry name" value="ABC_tran"/>
    <property type="match status" value="1"/>
</dbReference>
<comment type="similarity">
    <text evidence="1">Belongs to the ABC transporter superfamily.</text>
</comment>
<dbReference type="InterPro" id="IPR003439">
    <property type="entry name" value="ABC_transporter-like_ATP-bd"/>
</dbReference>
<protein>
    <submittedName>
        <fullName evidence="6">ATP-binding cassette domain-containing protein</fullName>
    </submittedName>
</protein>
<dbReference type="Proteomes" id="UP000470772">
    <property type="component" value="Unassembled WGS sequence"/>
</dbReference>
<dbReference type="InterPro" id="IPR050763">
    <property type="entry name" value="ABC_transporter_ATP-binding"/>
</dbReference>
<comment type="caution">
    <text evidence="6">The sequence shown here is derived from an EMBL/GenBank/DDBJ whole genome shotgun (WGS) entry which is preliminary data.</text>
</comment>
<dbReference type="EMBL" id="WGGD01000005">
    <property type="protein sequence ID" value="MUN29878.1"/>
    <property type="molecule type" value="Genomic_DNA"/>
</dbReference>
<dbReference type="InterPro" id="IPR027417">
    <property type="entry name" value="P-loop_NTPase"/>
</dbReference>
<evidence type="ECO:0000256" key="4">
    <source>
        <dbReference type="ARBA" id="ARBA00022840"/>
    </source>
</evidence>
<evidence type="ECO:0000313" key="7">
    <source>
        <dbReference type="Proteomes" id="UP000470772"/>
    </source>
</evidence>
<evidence type="ECO:0000259" key="5">
    <source>
        <dbReference type="PROSITE" id="PS50893"/>
    </source>
</evidence>
<accession>A0A6A9QQ41</accession>
<gene>
    <name evidence="6" type="ORF">GC250_10650</name>
</gene>
<keyword evidence="3" id="KW-0547">Nucleotide-binding</keyword>
<feature type="domain" description="ABC transporter" evidence="5">
    <location>
        <begin position="2"/>
        <end position="201"/>
    </location>
</feature>
<dbReference type="SUPFAM" id="SSF52540">
    <property type="entry name" value="P-loop containing nucleoside triphosphate hydrolases"/>
    <property type="match status" value="1"/>
</dbReference>
<dbReference type="Gene3D" id="3.40.50.300">
    <property type="entry name" value="P-loop containing nucleotide triphosphate hydrolases"/>
    <property type="match status" value="1"/>
</dbReference>
<proteinExistence type="inferred from homology"/>
<dbReference type="GO" id="GO:0016887">
    <property type="term" value="F:ATP hydrolysis activity"/>
    <property type="evidence" value="ECO:0007669"/>
    <property type="project" value="InterPro"/>
</dbReference>